<proteinExistence type="predicted"/>
<gene>
    <name evidence="2" type="ORF">GCM10023092_15060</name>
    <name evidence="3" type="ORF">GCM10023092_21840</name>
</gene>
<sequence length="88" mass="10387">MKKSKHSEAQIASALKEYENGRKSEDICRELGIAKVTFYAWKKKYSGMDSEQLKKLKDLEEENRKLKQMYADLALDNRMLKDVLSKKW</sequence>
<dbReference type="InterPro" id="IPR052546">
    <property type="entry name" value="Transposase_8_domain"/>
</dbReference>
<accession>A0ABP8MS23</accession>
<dbReference type="PANTHER" id="PTHR33609:SF5">
    <property type="entry name" value="LOW CALCIUM RESPONSE LOCUS PROTEIN S"/>
    <property type="match status" value="1"/>
</dbReference>
<organism evidence="2 4">
    <name type="scientific">Rurimicrobium arvi</name>
    <dbReference type="NCBI Taxonomy" id="2049916"/>
    <lineage>
        <taxon>Bacteria</taxon>
        <taxon>Pseudomonadati</taxon>
        <taxon>Bacteroidota</taxon>
        <taxon>Chitinophagia</taxon>
        <taxon>Chitinophagales</taxon>
        <taxon>Chitinophagaceae</taxon>
        <taxon>Rurimicrobium</taxon>
    </lineage>
</organism>
<dbReference type="EMBL" id="BAABEZ010000022">
    <property type="protein sequence ID" value="GAA4456509.1"/>
    <property type="molecule type" value="Genomic_DNA"/>
</dbReference>
<dbReference type="PANTHER" id="PTHR33609">
    <property type="entry name" value="LOW CALCIUM RESPONSE LOCUS PROTEIN S"/>
    <property type="match status" value="1"/>
</dbReference>
<reference evidence="4" key="2">
    <citation type="journal article" date="2019" name="Int. J. Syst. Evol. Microbiol.">
        <title>The Global Catalogue of Microorganisms (GCM) 10K type strain sequencing project: providing services to taxonomists for standard genome sequencing and annotation.</title>
        <authorList>
            <consortium name="The Broad Institute Genomics Platform"/>
            <consortium name="The Broad Institute Genome Sequencing Center for Infectious Disease"/>
            <person name="Wu L."/>
            <person name="Ma J."/>
        </authorList>
    </citation>
    <scope>NUCLEOTIDE SEQUENCE [LARGE SCALE GENOMIC DNA]</scope>
    <source>
        <strain evidence="4">JCM 31921</strain>
    </source>
</reference>
<comment type="caution">
    <text evidence="2">The sequence shown here is derived from an EMBL/GenBank/DDBJ whole genome shotgun (WGS) entry which is preliminary data.</text>
</comment>
<keyword evidence="1" id="KW-0175">Coiled coil</keyword>
<feature type="coiled-coil region" evidence="1">
    <location>
        <begin position="49"/>
        <end position="76"/>
    </location>
</feature>
<keyword evidence="4" id="KW-1185">Reference proteome</keyword>
<name>A0ABP8MS23_9BACT</name>
<dbReference type="Pfam" id="PF01527">
    <property type="entry name" value="HTH_Tnp_1"/>
    <property type="match status" value="1"/>
</dbReference>
<evidence type="ECO:0000313" key="2">
    <source>
        <dbReference type="EMBL" id="GAA4453918.1"/>
    </source>
</evidence>
<dbReference type="SUPFAM" id="SSF46689">
    <property type="entry name" value="Homeodomain-like"/>
    <property type="match status" value="1"/>
</dbReference>
<evidence type="ECO:0000256" key="1">
    <source>
        <dbReference type="SAM" id="Coils"/>
    </source>
</evidence>
<dbReference type="Proteomes" id="UP001501410">
    <property type="component" value="Unassembled WGS sequence"/>
</dbReference>
<reference evidence="2" key="3">
    <citation type="submission" date="2023-12" db="EMBL/GenBank/DDBJ databases">
        <authorList>
            <person name="Sun Q."/>
            <person name="Inoue M."/>
        </authorList>
    </citation>
    <scope>NUCLEOTIDE SEQUENCE</scope>
    <source>
        <strain evidence="2">JCM 31921</strain>
    </source>
</reference>
<dbReference type="RefSeq" id="WP_344824826.1">
    <property type="nucleotide sequence ID" value="NZ_BAABEZ010000022.1"/>
</dbReference>
<protein>
    <recommendedName>
        <fullName evidence="5">Transposase</fullName>
    </recommendedName>
</protein>
<evidence type="ECO:0000313" key="4">
    <source>
        <dbReference type="Proteomes" id="UP001501410"/>
    </source>
</evidence>
<dbReference type="InterPro" id="IPR009057">
    <property type="entry name" value="Homeodomain-like_sf"/>
</dbReference>
<dbReference type="InterPro" id="IPR002514">
    <property type="entry name" value="Transposase_8"/>
</dbReference>
<evidence type="ECO:0008006" key="5">
    <source>
        <dbReference type="Google" id="ProtNLM"/>
    </source>
</evidence>
<dbReference type="Gene3D" id="1.10.10.60">
    <property type="entry name" value="Homeodomain-like"/>
    <property type="match status" value="1"/>
</dbReference>
<evidence type="ECO:0000313" key="3">
    <source>
        <dbReference type="EMBL" id="GAA4456509.1"/>
    </source>
</evidence>
<dbReference type="EMBL" id="BAABEZ010000022">
    <property type="protein sequence ID" value="GAA4453918.1"/>
    <property type="molecule type" value="Genomic_DNA"/>
</dbReference>
<reference evidence="2" key="1">
    <citation type="journal article" date="2014" name="Int. J. Syst. Evol. Microbiol.">
        <title>Complete genome of a new Firmicutes species belonging to the dominant human colonic microbiota ('Ruminococcus bicirculans') reveals two chromosomes and a selective capacity to utilize plant glucans.</title>
        <authorList>
            <consortium name="NISC Comparative Sequencing Program"/>
            <person name="Wegmann U."/>
            <person name="Louis P."/>
            <person name="Goesmann A."/>
            <person name="Henrissat B."/>
            <person name="Duncan S.H."/>
            <person name="Flint H.J."/>
        </authorList>
    </citation>
    <scope>NUCLEOTIDE SEQUENCE</scope>
    <source>
        <strain evidence="2">JCM 31921</strain>
    </source>
</reference>